<dbReference type="GO" id="GO:0051011">
    <property type="term" value="F:microtubule minus-end binding"/>
    <property type="evidence" value="ECO:0007669"/>
    <property type="project" value="TreeGrafter"/>
</dbReference>
<comment type="similarity">
    <text evidence="1 5">Belongs to the TUBGCP family.</text>
</comment>
<keyword evidence="9" id="KW-1185">Reference proteome</keyword>
<evidence type="ECO:0000256" key="4">
    <source>
        <dbReference type="ARBA" id="ARBA00023212"/>
    </source>
</evidence>
<dbReference type="GO" id="GO:0031122">
    <property type="term" value="P:cytoplasmic microtubule organization"/>
    <property type="evidence" value="ECO:0007669"/>
    <property type="project" value="TreeGrafter"/>
</dbReference>
<proteinExistence type="inferred from homology"/>
<comment type="subcellular location">
    <subcellularLocation>
        <location evidence="5">Cytoplasm</location>
        <location evidence="5">Cytoskeleton</location>
        <location evidence="5">Microtubule organizing center</location>
    </subcellularLocation>
</comment>
<evidence type="ECO:0000259" key="7">
    <source>
        <dbReference type="Pfam" id="PF04130"/>
    </source>
</evidence>
<dbReference type="Gene3D" id="1.20.120.1900">
    <property type="entry name" value="Gamma-tubulin complex, C-terminal domain"/>
    <property type="match status" value="1"/>
</dbReference>
<dbReference type="GO" id="GO:0051321">
    <property type="term" value="P:meiotic cell cycle"/>
    <property type="evidence" value="ECO:0007669"/>
    <property type="project" value="TreeGrafter"/>
</dbReference>
<keyword evidence="4 5" id="KW-0206">Cytoskeleton</keyword>
<dbReference type="GO" id="GO:0000922">
    <property type="term" value="C:spindle pole"/>
    <property type="evidence" value="ECO:0007669"/>
    <property type="project" value="InterPro"/>
</dbReference>
<dbReference type="GO" id="GO:0005816">
    <property type="term" value="C:spindle pole body"/>
    <property type="evidence" value="ECO:0007669"/>
    <property type="project" value="UniProtKB-ARBA"/>
</dbReference>
<gene>
    <name evidence="8" type="ORF">K431DRAFT_221004</name>
</gene>
<dbReference type="OrthoDB" id="775571at2759"/>
<name>A0A9P4QDY0_9PEZI</name>
<feature type="domain" description="Gamma tubulin complex component C-terminal" evidence="7">
    <location>
        <begin position="466"/>
        <end position="820"/>
    </location>
</feature>
<dbReference type="InterPro" id="IPR042241">
    <property type="entry name" value="GCP_C_sf"/>
</dbReference>
<dbReference type="InterPro" id="IPR040457">
    <property type="entry name" value="GCP_C"/>
</dbReference>
<evidence type="ECO:0000256" key="2">
    <source>
        <dbReference type="ARBA" id="ARBA00022490"/>
    </source>
</evidence>
<dbReference type="Proteomes" id="UP000799441">
    <property type="component" value="Unassembled WGS sequence"/>
</dbReference>
<sequence>MDSSLDQGLPFELYDLWQQSIFSHKASRLDRDLFEDIQLDIPDLPSLQVNNETAPDAKPLILPTLQLLEGAEWDKPTAPEPPSSSIHETRNAQFAEPSGTQTLDPWNLEDVIRGENELPRLKTWEAFQKIGLAEADAACRLSELGPSAISTAFARRDGRGKTADVLPQRSIIQPLYSLALGRSSVFFTWNEEKSRFHPVLPDVPIHGLSREATKSFIEGVLQFGSLLRTLRNRSMSYNSRWKVAACPSQVALMSCIATALDSTEYYISSQFLQVRSLLQFQHLLDHPQRFLELLQSLAEQCEHVQSNETVISTARRIAQVHLQQGSKFDLVAHAVLAGVSMPWLEDTLREMGLMTEDVANTHLKATHPETVPNDDSFSHIMDERVEDSMFGDLGILRLIKETKDAARLLRIHAPQDAVIQCTDSVFTNWNTPSRADPLELIQPLIATQWRVTNHVLLRQLFDENLLHQHLNLQRAFHLFGNGNFVKRLTTALFSQETQTAERKRGNLPTSEAMGLRLGTKQGQRWPPASSELRLTLMGILSEAYFGSENRDSEAGQQTKELPGSLNFSIRELPEADIDKVMDAGSIYALDFLRLQYMAPPLLDAILTPATMRAYDGIFKFMLRLLRMNDVTTNLRMQTKSLQRQGRDAAAGVSFSIQARHIVTTLTTYFVEMGIATPWSRLMASIDGVKSSLARVVETGEFQPGHQQIGIADLRRWHESCLKTIRARLFIRRKYENLRFALEEVFTEILKGASLVCLTEKETRARGFKNFHNAVDKFLQQLQILIGRARKVTDTHDTTGGEREDELVKMLLCQLDWNGYYGKADDEMSVVL</sequence>
<keyword evidence="3 5" id="KW-0493">Microtubule</keyword>
<dbReference type="GO" id="GO:0007020">
    <property type="term" value="P:microtubule nucleation"/>
    <property type="evidence" value="ECO:0007669"/>
    <property type="project" value="InterPro"/>
</dbReference>
<comment type="caution">
    <text evidence="8">The sequence shown here is derived from an EMBL/GenBank/DDBJ whole genome shotgun (WGS) entry which is preliminary data.</text>
</comment>
<feature type="region of interest" description="Disordered" evidence="6">
    <location>
        <begin position="73"/>
        <end position="103"/>
    </location>
</feature>
<dbReference type="Pfam" id="PF04130">
    <property type="entry name" value="GCP_C_terminal"/>
    <property type="match status" value="1"/>
</dbReference>
<organism evidence="8 9">
    <name type="scientific">Polychaeton citri CBS 116435</name>
    <dbReference type="NCBI Taxonomy" id="1314669"/>
    <lineage>
        <taxon>Eukaryota</taxon>
        <taxon>Fungi</taxon>
        <taxon>Dikarya</taxon>
        <taxon>Ascomycota</taxon>
        <taxon>Pezizomycotina</taxon>
        <taxon>Dothideomycetes</taxon>
        <taxon>Dothideomycetidae</taxon>
        <taxon>Capnodiales</taxon>
        <taxon>Capnodiaceae</taxon>
        <taxon>Polychaeton</taxon>
    </lineage>
</organism>
<dbReference type="GO" id="GO:0000278">
    <property type="term" value="P:mitotic cell cycle"/>
    <property type="evidence" value="ECO:0007669"/>
    <property type="project" value="TreeGrafter"/>
</dbReference>
<evidence type="ECO:0000256" key="1">
    <source>
        <dbReference type="ARBA" id="ARBA00010337"/>
    </source>
</evidence>
<dbReference type="PANTHER" id="PTHR19302">
    <property type="entry name" value="GAMMA TUBULIN COMPLEX PROTEIN"/>
    <property type="match status" value="1"/>
</dbReference>
<accession>A0A9P4QDY0</accession>
<keyword evidence="2 5" id="KW-0963">Cytoplasm</keyword>
<evidence type="ECO:0000256" key="3">
    <source>
        <dbReference type="ARBA" id="ARBA00022701"/>
    </source>
</evidence>
<dbReference type="EMBL" id="MU003779">
    <property type="protein sequence ID" value="KAF2722917.1"/>
    <property type="molecule type" value="Genomic_DNA"/>
</dbReference>
<dbReference type="GO" id="GO:0000930">
    <property type="term" value="C:gamma-tubulin complex"/>
    <property type="evidence" value="ECO:0007669"/>
    <property type="project" value="TreeGrafter"/>
</dbReference>
<protein>
    <recommendedName>
        <fullName evidence="5">Spindle pole body component</fullName>
    </recommendedName>
</protein>
<evidence type="ECO:0000313" key="8">
    <source>
        <dbReference type="EMBL" id="KAF2722917.1"/>
    </source>
</evidence>
<dbReference type="PANTHER" id="PTHR19302:SF70">
    <property type="entry name" value="GAMMA-TUBULIN COMPLEX COMPONENT 6"/>
    <property type="match status" value="1"/>
</dbReference>
<dbReference type="GO" id="GO:0051225">
    <property type="term" value="P:spindle assembly"/>
    <property type="evidence" value="ECO:0007669"/>
    <property type="project" value="TreeGrafter"/>
</dbReference>
<dbReference type="GO" id="GO:0043015">
    <property type="term" value="F:gamma-tubulin binding"/>
    <property type="evidence" value="ECO:0007669"/>
    <property type="project" value="InterPro"/>
</dbReference>
<evidence type="ECO:0000256" key="6">
    <source>
        <dbReference type="SAM" id="MobiDB-lite"/>
    </source>
</evidence>
<evidence type="ECO:0000256" key="5">
    <source>
        <dbReference type="RuleBase" id="RU363050"/>
    </source>
</evidence>
<reference evidence="8" key="1">
    <citation type="journal article" date="2020" name="Stud. Mycol.">
        <title>101 Dothideomycetes genomes: a test case for predicting lifestyles and emergence of pathogens.</title>
        <authorList>
            <person name="Haridas S."/>
            <person name="Albert R."/>
            <person name="Binder M."/>
            <person name="Bloem J."/>
            <person name="Labutti K."/>
            <person name="Salamov A."/>
            <person name="Andreopoulos B."/>
            <person name="Baker S."/>
            <person name="Barry K."/>
            <person name="Bills G."/>
            <person name="Bluhm B."/>
            <person name="Cannon C."/>
            <person name="Castanera R."/>
            <person name="Culley D."/>
            <person name="Daum C."/>
            <person name="Ezra D."/>
            <person name="Gonzalez J."/>
            <person name="Henrissat B."/>
            <person name="Kuo A."/>
            <person name="Liang C."/>
            <person name="Lipzen A."/>
            <person name="Lutzoni F."/>
            <person name="Magnuson J."/>
            <person name="Mondo S."/>
            <person name="Nolan M."/>
            <person name="Ohm R."/>
            <person name="Pangilinan J."/>
            <person name="Park H.-J."/>
            <person name="Ramirez L."/>
            <person name="Alfaro M."/>
            <person name="Sun H."/>
            <person name="Tritt A."/>
            <person name="Yoshinaga Y."/>
            <person name="Zwiers L.-H."/>
            <person name="Turgeon B."/>
            <person name="Goodwin S."/>
            <person name="Spatafora J."/>
            <person name="Crous P."/>
            <person name="Grigoriev I."/>
        </authorList>
    </citation>
    <scope>NUCLEOTIDE SEQUENCE</scope>
    <source>
        <strain evidence="8">CBS 116435</strain>
    </source>
</reference>
<dbReference type="AlphaFoldDB" id="A0A9P4QDY0"/>
<dbReference type="InterPro" id="IPR007259">
    <property type="entry name" value="GCP"/>
</dbReference>
<evidence type="ECO:0000313" key="9">
    <source>
        <dbReference type="Proteomes" id="UP000799441"/>
    </source>
</evidence>
<dbReference type="GO" id="GO:0005874">
    <property type="term" value="C:microtubule"/>
    <property type="evidence" value="ECO:0007669"/>
    <property type="project" value="UniProtKB-KW"/>
</dbReference>